<dbReference type="AlphaFoldDB" id="K5D281"/>
<dbReference type="EMBL" id="AMCW01000117">
    <property type="protein sequence ID" value="EKK00657.1"/>
    <property type="molecule type" value="Genomic_DNA"/>
</dbReference>
<feature type="compositionally biased region" description="Basic and acidic residues" evidence="1">
    <location>
        <begin position="8"/>
        <end position="20"/>
    </location>
</feature>
<sequence>MVAGIVGVEDRSSLRDGGKDKDRALKVRPLFGFSSCNQLY</sequence>
<name>K5D281_RHOBT</name>
<gene>
    <name evidence="2" type="ORF">RBSH_04104</name>
</gene>
<reference evidence="2 3" key="1">
    <citation type="journal article" date="2013" name="Mar. Genomics">
        <title>Expression of sulfatases in Rhodopirellula baltica and the diversity of sulfatases in the genus Rhodopirellula.</title>
        <authorList>
            <person name="Wegner C.E."/>
            <person name="Richter-Heitmann T."/>
            <person name="Klindworth A."/>
            <person name="Klockow C."/>
            <person name="Richter M."/>
            <person name="Achstetter T."/>
            <person name="Glockner F.O."/>
            <person name="Harder J."/>
        </authorList>
    </citation>
    <scope>NUCLEOTIDE SEQUENCE [LARGE SCALE GENOMIC DNA]</scope>
    <source>
        <strain evidence="2 3">SH28</strain>
    </source>
</reference>
<proteinExistence type="predicted"/>
<evidence type="ECO:0000256" key="1">
    <source>
        <dbReference type="SAM" id="MobiDB-lite"/>
    </source>
</evidence>
<accession>K5D281</accession>
<dbReference type="PATRIC" id="fig|993517.3.peg.4456"/>
<evidence type="ECO:0000313" key="3">
    <source>
        <dbReference type="Proteomes" id="UP000007993"/>
    </source>
</evidence>
<organism evidence="2 3">
    <name type="scientific">Rhodopirellula baltica SH28</name>
    <dbReference type="NCBI Taxonomy" id="993517"/>
    <lineage>
        <taxon>Bacteria</taxon>
        <taxon>Pseudomonadati</taxon>
        <taxon>Planctomycetota</taxon>
        <taxon>Planctomycetia</taxon>
        <taxon>Pirellulales</taxon>
        <taxon>Pirellulaceae</taxon>
        <taxon>Rhodopirellula</taxon>
    </lineage>
</organism>
<protein>
    <submittedName>
        <fullName evidence="2">Uncharacterized protein</fullName>
    </submittedName>
</protein>
<dbReference type="Proteomes" id="UP000007993">
    <property type="component" value="Unassembled WGS sequence"/>
</dbReference>
<evidence type="ECO:0000313" key="2">
    <source>
        <dbReference type="EMBL" id="EKK00657.1"/>
    </source>
</evidence>
<feature type="region of interest" description="Disordered" evidence="1">
    <location>
        <begin position="1"/>
        <end position="20"/>
    </location>
</feature>
<comment type="caution">
    <text evidence="2">The sequence shown here is derived from an EMBL/GenBank/DDBJ whole genome shotgun (WGS) entry which is preliminary data.</text>
</comment>